<name>A0A4V5TP84_BACMY</name>
<evidence type="ECO:0000313" key="2">
    <source>
        <dbReference type="Proteomes" id="UP000305524"/>
    </source>
</evidence>
<comment type="caution">
    <text evidence="1">The sequence shown here is derived from an EMBL/GenBank/DDBJ whole genome shotgun (WGS) entry which is preliminary data.</text>
</comment>
<gene>
    <name evidence="1" type="ORF">FC701_33280</name>
</gene>
<sequence>TYRGQKVVLGTHGAVMTLMMGYYDSKYDLNFLLQTSKPDIYRMEFNGQELVEVKRLWEIS</sequence>
<protein>
    <submittedName>
        <fullName evidence="1">Histidine phosphatase family protein</fullName>
    </submittedName>
</protein>
<evidence type="ECO:0000313" key="1">
    <source>
        <dbReference type="EMBL" id="TKI78903.1"/>
    </source>
</evidence>
<dbReference type="EMBL" id="SZOD01001245">
    <property type="protein sequence ID" value="TKI78903.1"/>
    <property type="molecule type" value="Genomic_DNA"/>
</dbReference>
<reference evidence="1 2" key="1">
    <citation type="journal article" date="2019" name="Environ. Microbiol.">
        <title>An active ?-lactamase is a part of an orchestrated cell wall stress resistance network of Bacillus subtilis and related rhizosphere species.</title>
        <authorList>
            <person name="Bucher T."/>
            <person name="Keren-Paz A."/>
            <person name="Hausser J."/>
            <person name="Olender T."/>
            <person name="Cytryn E."/>
            <person name="Kolodkin-Gal I."/>
        </authorList>
    </citation>
    <scope>NUCLEOTIDE SEQUENCE [LARGE SCALE GENOMIC DNA]</scope>
    <source>
        <strain evidence="1 2">I186</strain>
    </source>
</reference>
<dbReference type="Proteomes" id="UP000305524">
    <property type="component" value="Unassembled WGS sequence"/>
</dbReference>
<feature type="non-terminal residue" evidence="1">
    <location>
        <position position="1"/>
    </location>
</feature>
<dbReference type="AlphaFoldDB" id="A0A4V5TP84"/>
<proteinExistence type="predicted"/>
<accession>A0A4V5TP84</accession>
<organism evidence="1 2">
    <name type="scientific">Bacillus mycoides</name>
    <dbReference type="NCBI Taxonomy" id="1405"/>
    <lineage>
        <taxon>Bacteria</taxon>
        <taxon>Bacillati</taxon>
        <taxon>Bacillota</taxon>
        <taxon>Bacilli</taxon>
        <taxon>Bacillales</taxon>
        <taxon>Bacillaceae</taxon>
        <taxon>Bacillus</taxon>
        <taxon>Bacillus cereus group</taxon>
    </lineage>
</organism>